<keyword evidence="2" id="KW-0732">Signal</keyword>
<evidence type="ECO:0000256" key="2">
    <source>
        <dbReference type="SAM" id="SignalP"/>
    </source>
</evidence>
<feature type="chain" id="PRO_5045679260" description="Flagellar biosynthetic protein FliO" evidence="2">
    <location>
        <begin position="24"/>
        <end position="133"/>
    </location>
</feature>
<proteinExistence type="predicted"/>
<evidence type="ECO:0000313" key="4">
    <source>
        <dbReference type="Proteomes" id="UP000706039"/>
    </source>
</evidence>
<feature type="transmembrane region" description="Helical" evidence="1">
    <location>
        <begin position="39"/>
        <end position="57"/>
    </location>
</feature>
<dbReference type="RefSeq" id="WP_222992665.1">
    <property type="nucleotide sequence ID" value="NZ_JAINVV010000012.1"/>
</dbReference>
<feature type="signal peptide" evidence="2">
    <location>
        <begin position="1"/>
        <end position="23"/>
    </location>
</feature>
<organism evidence="3 4">
    <name type="scientific">Sphingomonas colocasiae</name>
    <dbReference type="NCBI Taxonomy" id="1848973"/>
    <lineage>
        <taxon>Bacteria</taxon>
        <taxon>Pseudomonadati</taxon>
        <taxon>Pseudomonadota</taxon>
        <taxon>Alphaproteobacteria</taxon>
        <taxon>Sphingomonadales</taxon>
        <taxon>Sphingomonadaceae</taxon>
        <taxon>Sphingomonas</taxon>
    </lineage>
</organism>
<dbReference type="Proteomes" id="UP000706039">
    <property type="component" value="Unassembled WGS sequence"/>
</dbReference>
<keyword evidence="1" id="KW-0472">Membrane</keyword>
<keyword evidence="4" id="KW-1185">Reference proteome</keyword>
<sequence>MRATSVILAIGGALCALPGIAHAQRLAGGEAANVSIIRVAAALAVSVAAAFALIILIRSRMANGRSRTMPGFLGGLKQSRRLSAIEVLRVSPQAELALVDCDGTEYLLFYGQSGIEILSRRERSNIDAQGGVD</sequence>
<keyword evidence="1" id="KW-0812">Transmembrane</keyword>
<evidence type="ECO:0008006" key="5">
    <source>
        <dbReference type="Google" id="ProtNLM"/>
    </source>
</evidence>
<accession>A0ABS7PW32</accession>
<evidence type="ECO:0000256" key="1">
    <source>
        <dbReference type="SAM" id="Phobius"/>
    </source>
</evidence>
<keyword evidence="1" id="KW-1133">Transmembrane helix</keyword>
<protein>
    <recommendedName>
        <fullName evidence="5">Flagellar biosynthetic protein FliO</fullName>
    </recommendedName>
</protein>
<gene>
    <name evidence="3" type="ORF">K7G82_24910</name>
</gene>
<evidence type="ECO:0000313" key="3">
    <source>
        <dbReference type="EMBL" id="MBY8825566.1"/>
    </source>
</evidence>
<reference evidence="3 4" key="1">
    <citation type="submission" date="2021-08" db="EMBL/GenBank/DDBJ databases">
        <authorList>
            <person name="Tuo L."/>
        </authorList>
    </citation>
    <scope>NUCLEOTIDE SEQUENCE [LARGE SCALE GENOMIC DNA]</scope>
    <source>
        <strain evidence="3 4">JCM 31229</strain>
    </source>
</reference>
<name>A0ABS7PW32_9SPHN</name>
<comment type="caution">
    <text evidence="3">The sequence shown here is derived from an EMBL/GenBank/DDBJ whole genome shotgun (WGS) entry which is preliminary data.</text>
</comment>
<dbReference type="EMBL" id="JAINVV010000012">
    <property type="protein sequence ID" value="MBY8825566.1"/>
    <property type="molecule type" value="Genomic_DNA"/>
</dbReference>